<comment type="caution">
    <text evidence="2">The sequence shown here is derived from an EMBL/GenBank/DDBJ whole genome shotgun (WGS) entry which is preliminary data.</text>
</comment>
<reference evidence="2" key="1">
    <citation type="submission" date="2021-06" db="EMBL/GenBank/DDBJ databases">
        <authorList>
            <person name="Hodson N. C."/>
            <person name="Mongue J. A."/>
            <person name="Jaron S. K."/>
        </authorList>
    </citation>
    <scope>NUCLEOTIDE SEQUENCE</scope>
</reference>
<gene>
    <name evidence="2" type="ORF">AFUS01_LOCUS6904</name>
</gene>
<proteinExistence type="predicted"/>
<sequence length="34" mass="3737">MKAVLITDVFQSILMILAVYIVIIHGITSVGFTE</sequence>
<keyword evidence="1" id="KW-0472">Membrane</keyword>
<protein>
    <submittedName>
        <fullName evidence="2">Uncharacterized protein</fullName>
    </submittedName>
</protein>
<evidence type="ECO:0000256" key="1">
    <source>
        <dbReference type="SAM" id="Phobius"/>
    </source>
</evidence>
<keyword evidence="1" id="KW-0812">Transmembrane</keyword>
<name>A0A8J2JC31_9HEXA</name>
<dbReference type="AlphaFoldDB" id="A0A8J2JC31"/>
<dbReference type="Proteomes" id="UP000708208">
    <property type="component" value="Unassembled WGS sequence"/>
</dbReference>
<evidence type="ECO:0000313" key="2">
    <source>
        <dbReference type="EMBL" id="CAG7717445.1"/>
    </source>
</evidence>
<keyword evidence="3" id="KW-1185">Reference proteome</keyword>
<accession>A0A8J2JC31</accession>
<organism evidence="2 3">
    <name type="scientific">Allacma fusca</name>
    <dbReference type="NCBI Taxonomy" id="39272"/>
    <lineage>
        <taxon>Eukaryota</taxon>
        <taxon>Metazoa</taxon>
        <taxon>Ecdysozoa</taxon>
        <taxon>Arthropoda</taxon>
        <taxon>Hexapoda</taxon>
        <taxon>Collembola</taxon>
        <taxon>Symphypleona</taxon>
        <taxon>Sminthuridae</taxon>
        <taxon>Allacma</taxon>
    </lineage>
</organism>
<evidence type="ECO:0000313" key="3">
    <source>
        <dbReference type="Proteomes" id="UP000708208"/>
    </source>
</evidence>
<dbReference type="OrthoDB" id="6132759at2759"/>
<feature type="non-terminal residue" evidence="2">
    <location>
        <position position="1"/>
    </location>
</feature>
<keyword evidence="1" id="KW-1133">Transmembrane helix</keyword>
<feature type="transmembrane region" description="Helical" evidence="1">
    <location>
        <begin position="12"/>
        <end position="32"/>
    </location>
</feature>
<dbReference type="EMBL" id="CAJVCH010045918">
    <property type="protein sequence ID" value="CAG7717445.1"/>
    <property type="molecule type" value="Genomic_DNA"/>
</dbReference>